<dbReference type="Pfam" id="PF01381">
    <property type="entry name" value="HTH_3"/>
    <property type="match status" value="1"/>
</dbReference>
<dbReference type="PANTHER" id="PTHR46797:SF1">
    <property type="entry name" value="METHYLPHOSPHONATE SYNTHASE"/>
    <property type="match status" value="1"/>
</dbReference>
<comment type="caution">
    <text evidence="3">The sequence shown here is derived from an EMBL/GenBank/DDBJ whole genome shotgun (WGS) entry which is preliminary data.</text>
</comment>
<reference evidence="3 4" key="1">
    <citation type="submission" date="2020-01" db="EMBL/GenBank/DDBJ databases">
        <title>Genome analysis.</title>
        <authorList>
            <person name="Wu S."/>
            <person name="Wang G."/>
        </authorList>
    </citation>
    <scope>NUCLEOTIDE SEQUENCE [LARGE SCALE GENOMIC DNA]</scope>
    <source>
        <strain evidence="3 4">SYL130</strain>
    </source>
</reference>
<feature type="domain" description="HTH cro/C1-type" evidence="2">
    <location>
        <begin position="7"/>
        <end position="61"/>
    </location>
</feature>
<evidence type="ECO:0000259" key="2">
    <source>
        <dbReference type="PROSITE" id="PS50943"/>
    </source>
</evidence>
<dbReference type="InterPro" id="IPR001387">
    <property type="entry name" value="Cro/C1-type_HTH"/>
</dbReference>
<dbReference type="SMART" id="SM00530">
    <property type="entry name" value="HTH_XRE"/>
    <property type="match status" value="1"/>
</dbReference>
<dbReference type="SUPFAM" id="SSF47413">
    <property type="entry name" value="lambda repressor-like DNA-binding domains"/>
    <property type="match status" value="1"/>
</dbReference>
<dbReference type="Gene3D" id="1.10.260.40">
    <property type="entry name" value="lambda repressor-like DNA-binding domains"/>
    <property type="match status" value="1"/>
</dbReference>
<accession>A0ABW9ZY67</accession>
<protein>
    <submittedName>
        <fullName evidence="3">Helix-turn-helix transcriptional regulator</fullName>
    </submittedName>
</protein>
<name>A0ABW9ZY67_9BACT</name>
<dbReference type="Proteomes" id="UP000753802">
    <property type="component" value="Unassembled WGS sequence"/>
</dbReference>
<dbReference type="InterPro" id="IPR050807">
    <property type="entry name" value="TransReg_Diox_bact_type"/>
</dbReference>
<sequence length="70" mass="7828">MRFATHLTRLRKERGLSIRQLAAAAGLDYSQVQRIEKAKVNIAFTTLVALAQGLEMSVAELLDEFKAPRN</sequence>
<gene>
    <name evidence="3" type="ORF">GWC95_19540</name>
</gene>
<dbReference type="EMBL" id="JAACJS010000015">
    <property type="protein sequence ID" value="NCI52127.1"/>
    <property type="molecule type" value="Genomic_DNA"/>
</dbReference>
<evidence type="ECO:0000313" key="4">
    <source>
        <dbReference type="Proteomes" id="UP000753802"/>
    </source>
</evidence>
<evidence type="ECO:0000313" key="3">
    <source>
        <dbReference type="EMBL" id="NCI52127.1"/>
    </source>
</evidence>
<dbReference type="PANTHER" id="PTHR46797">
    <property type="entry name" value="HTH-TYPE TRANSCRIPTIONAL REGULATOR"/>
    <property type="match status" value="1"/>
</dbReference>
<evidence type="ECO:0000256" key="1">
    <source>
        <dbReference type="ARBA" id="ARBA00023125"/>
    </source>
</evidence>
<proteinExistence type="predicted"/>
<keyword evidence="4" id="KW-1185">Reference proteome</keyword>
<dbReference type="CDD" id="cd00093">
    <property type="entry name" value="HTH_XRE"/>
    <property type="match status" value="1"/>
</dbReference>
<keyword evidence="1" id="KW-0238">DNA-binding</keyword>
<dbReference type="PROSITE" id="PS50943">
    <property type="entry name" value="HTH_CROC1"/>
    <property type="match status" value="1"/>
</dbReference>
<dbReference type="InterPro" id="IPR010982">
    <property type="entry name" value="Lambda_DNA-bd_dom_sf"/>
</dbReference>
<organism evidence="3 4">
    <name type="scientific">Sediminibacterium roseum</name>
    <dbReference type="NCBI Taxonomy" id="1978412"/>
    <lineage>
        <taxon>Bacteria</taxon>
        <taxon>Pseudomonadati</taxon>
        <taxon>Bacteroidota</taxon>
        <taxon>Chitinophagia</taxon>
        <taxon>Chitinophagales</taxon>
        <taxon>Chitinophagaceae</taxon>
        <taxon>Sediminibacterium</taxon>
    </lineage>
</organism>